<organism evidence="1 2">
    <name type="scientific">Smallanthus sonchifolius</name>
    <dbReference type="NCBI Taxonomy" id="185202"/>
    <lineage>
        <taxon>Eukaryota</taxon>
        <taxon>Viridiplantae</taxon>
        <taxon>Streptophyta</taxon>
        <taxon>Embryophyta</taxon>
        <taxon>Tracheophyta</taxon>
        <taxon>Spermatophyta</taxon>
        <taxon>Magnoliopsida</taxon>
        <taxon>eudicotyledons</taxon>
        <taxon>Gunneridae</taxon>
        <taxon>Pentapetalae</taxon>
        <taxon>asterids</taxon>
        <taxon>campanulids</taxon>
        <taxon>Asterales</taxon>
        <taxon>Asteraceae</taxon>
        <taxon>Asteroideae</taxon>
        <taxon>Heliantheae alliance</taxon>
        <taxon>Millerieae</taxon>
        <taxon>Smallanthus</taxon>
    </lineage>
</organism>
<evidence type="ECO:0000313" key="2">
    <source>
        <dbReference type="Proteomes" id="UP001056120"/>
    </source>
</evidence>
<gene>
    <name evidence="1" type="ORF">L1987_39587</name>
</gene>
<reference evidence="1 2" key="2">
    <citation type="journal article" date="2022" name="Mol. Ecol. Resour.">
        <title>The genomes of chicory, endive, great burdock and yacon provide insights into Asteraceae paleo-polyploidization history and plant inulin production.</title>
        <authorList>
            <person name="Fan W."/>
            <person name="Wang S."/>
            <person name="Wang H."/>
            <person name="Wang A."/>
            <person name="Jiang F."/>
            <person name="Liu H."/>
            <person name="Zhao H."/>
            <person name="Xu D."/>
            <person name="Zhang Y."/>
        </authorList>
    </citation>
    <scope>NUCLEOTIDE SEQUENCE [LARGE SCALE GENOMIC DNA]</scope>
    <source>
        <strain evidence="2">cv. Yunnan</strain>
        <tissue evidence="1">Leaves</tissue>
    </source>
</reference>
<sequence>MNKALAVGLQKYIRAMIDSLSSLIDRSGGEKGETANEKTLPPSFPINYKIEPPPKKAGKSDLLSRHTSS</sequence>
<accession>A0ACB9HNS4</accession>
<reference evidence="2" key="1">
    <citation type="journal article" date="2022" name="Mol. Ecol. Resour.">
        <title>The genomes of chicory, endive, great burdock and yacon provide insights into Asteraceae palaeo-polyploidization history and plant inulin production.</title>
        <authorList>
            <person name="Fan W."/>
            <person name="Wang S."/>
            <person name="Wang H."/>
            <person name="Wang A."/>
            <person name="Jiang F."/>
            <person name="Liu H."/>
            <person name="Zhao H."/>
            <person name="Xu D."/>
            <person name="Zhang Y."/>
        </authorList>
    </citation>
    <scope>NUCLEOTIDE SEQUENCE [LARGE SCALE GENOMIC DNA]</scope>
    <source>
        <strain evidence="2">cv. Yunnan</strain>
    </source>
</reference>
<comment type="caution">
    <text evidence="1">The sequence shown here is derived from an EMBL/GenBank/DDBJ whole genome shotgun (WGS) entry which is preliminary data.</text>
</comment>
<proteinExistence type="predicted"/>
<evidence type="ECO:0000313" key="1">
    <source>
        <dbReference type="EMBL" id="KAI3796900.1"/>
    </source>
</evidence>
<name>A0ACB9HNS4_9ASTR</name>
<dbReference type="Proteomes" id="UP001056120">
    <property type="component" value="Linkage Group LG12"/>
</dbReference>
<protein>
    <submittedName>
        <fullName evidence="1">Uncharacterized protein</fullName>
    </submittedName>
</protein>
<dbReference type="EMBL" id="CM042029">
    <property type="protein sequence ID" value="KAI3796900.1"/>
    <property type="molecule type" value="Genomic_DNA"/>
</dbReference>
<keyword evidence="2" id="KW-1185">Reference proteome</keyword>